<dbReference type="WBParaSite" id="jg13835">
    <property type="protein sequence ID" value="jg13835"/>
    <property type="gene ID" value="jg13835"/>
</dbReference>
<comment type="subcellular location">
    <subcellularLocation>
        <location evidence="1">Membrane</location>
        <topology evidence="1">Multi-pass membrane protein</topology>
    </subcellularLocation>
</comment>
<accession>A0A915CZ66</accession>
<evidence type="ECO:0000313" key="7">
    <source>
        <dbReference type="WBParaSite" id="jg13835"/>
    </source>
</evidence>
<dbReference type="Pfam" id="PF10292">
    <property type="entry name" value="7TM_GPCR_Srab"/>
    <property type="match status" value="1"/>
</dbReference>
<reference evidence="7" key="1">
    <citation type="submission" date="2022-11" db="UniProtKB">
        <authorList>
            <consortium name="WormBaseParasite"/>
        </authorList>
    </citation>
    <scope>IDENTIFICATION</scope>
</reference>
<dbReference type="AlphaFoldDB" id="A0A915CZ66"/>
<evidence type="ECO:0000256" key="3">
    <source>
        <dbReference type="ARBA" id="ARBA00022989"/>
    </source>
</evidence>
<keyword evidence="3 5" id="KW-1133">Transmembrane helix</keyword>
<name>A0A915CZ66_9BILA</name>
<evidence type="ECO:0000256" key="1">
    <source>
        <dbReference type="ARBA" id="ARBA00004141"/>
    </source>
</evidence>
<evidence type="ECO:0000256" key="4">
    <source>
        <dbReference type="ARBA" id="ARBA00023136"/>
    </source>
</evidence>
<dbReference type="Proteomes" id="UP000887574">
    <property type="component" value="Unplaced"/>
</dbReference>
<evidence type="ECO:0000256" key="2">
    <source>
        <dbReference type="ARBA" id="ARBA00022692"/>
    </source>
</evidence>
<keyword evidence="6" id="KW-1185">Reference proteome</keyword>
<organism evidence="6 7">
    <name type="scientific">Ditylenchus dipsaci</name>
    <dbReference type="NCBI Taxonomy" id="166011"/>
    <lineage>
        <taxon>Eukaryota</taxon>
        <taxon>Metazoa</taxon>
        <taxon>Ecdysozoa</taxon>
        <taxon>Nematoda</taxon>
        <taxon>Chromadorea</taxon>
        <taxon>Rhabditida</taxon>
        <taxon>Tylenchina</taxon>
        <taxon>Tylenchomorpha</taxon>
        <taxon>Sphaerularioidea</taxon>
        <taxon>Anguinidae</taxon>
        <taxon>Anguininae</taxon>
        <taxon>Ditylenchus</taxon>
    </lineage>
</organism>
<feature type="transmembrane region" description="Helical" evidence="5">
    <location>
        <begin position="50"/>
        <end position="72"/>
    </location>
</feature>
<sequence length="109" mass="12244">MMTMLYTSLVVNLFTTCGDIALLKVNQIQRKRRVLDYNLLKSYQIAENEAATKIILILSLVHSVTFTSYLLSTLAARYLIATAGSPTYVFAIETIHLVTHLLEHSKQIG</sequence>
<protein>
    <submittedName>
        <fullName evidence="7">Uncharacterized protein</fullName>
    </submittedName>
</protein>
<keyword evidence="2 5" id="KW-0812">Transmembrane</keyword>
<feature type="transmembrane region" description="Helical" evidence="5">
    <location>
        <begin position="6"/>
        <end position="23"/>
    </location>
</feature>
<dbReference type="GO" id="GO:0016020">
    <property type="term" value="C:membrane"/>
    <property type="evidence" value="ECO:0007669"/>
    <property type="project" value="UniProtKB-SubCell"/>
</dbReference>
<evidence type="ECO:0000256" key="5">
    <source>
        <dbReference type="SAM" id="Phobius"/>
    </source>
</evidence>
<evidence type="ECO:0000313" key="6">
    <source>
        <dbReference type="Proteomes" id="UP000887574"/>
    </source>
</evidence>
<dbReference type="InterPro" id="IPR019408">
    <property type="entry name" value="7TM_GPCR_serpentine_rcpt_Srab"/>
</dbReference>
<keyword evidence="4 5" id="KW-0472">Membrane</keyword>
<proteinExistence type="predicted"/>